<name>A0A0D2DVY3_9EURO</name>
<dbReference type="OrthoDB" id="2162994at2759"/>
<reference evidence="2 3" key="1">
    <citation type="submission" date="2015-01" db="EMBL/GenBank/DDBJ databases">
        <title>The Genome Sequence of Exophiala oligosperma CBS72588.</title>
        <authorList>
            <consortium name="The Broad Institute Genomics Platform"/>
            <person name="Cuomo C."/>
            <person name="de Hoog S."/>
            <person name="Gorbushina A."/>
            <person name="Stielow B."/>
            <person name="Teixiera M."/>
            <person name="Abouelleil A."/>
            <person name="Chapman S.B."/>
            <person name="Priest M."/>
            <person name="Young S.K."/>
            <person name="Wortman J."/>
            <person name="Nusbaum C."/>
            <person name="Birren B."/>
        </authorList>
    </citation>
    <scope>NUCLEOTIDE SEQUENCE [LARGE SCALE GENOMIC DNA]</scope>
    <source>
        <strain evidence="2 3">CBS 72588</strain>
    </source>
</reference>
<gene>
    <name evidence="2" type="ORF">PV06_08261</name>
</gene>
<evidence type="ECO:0000256" key="1">
    <source>
        <dbReference type="SAM" id="MobiDB-lite"/>
    </source>
</evidence>
<keyword evidence="3" id="KW-1185">Reference proteome</keyword>
<dbReference type="EMBL" id="KN847339">
    <property type="protein sequence ID" value="KIW39669.1"/>
    <property type="molecule type" value="Genomic_DNA"/>
</dbReference>
<dbReference type="GeneID" id="27360335"/>
<dbReference type="VEuPathDB" id="FungiDB:PV06_08261"/>
<evidence type="ECO:0000313" key="3">
    <source>
        <dbReference type="Proteomes" id="UP000053342"/>
    </source>
</evidence>
<feature type="compositionally biased region" description="Basic and acidic residues" evidence="1">
    <location>
        <begin position="89"/>
        <end position="102"/>
    </location>
</feature>
<evidence type="ECO:0000313" key="2">
    <source>
        <dbReference type="EMBL" id="KIW39669.1"/>
    </source>
</evidence>
<proteinExistence type="predicted"/>
<dbReference type="STRING" id="215243.A0A0D2DVY3"/>
<dbReference type="RefSeq" id="XP_016259885.1">
    <property type="nucleotide sequence ID" value="XM_016409577.1"/>
</dbReference>
<feature type="compositionally biased region" description="Low complexity" evidence="1">
    <location>
        <begin position="212"/>
        <end position="223"/>
    </location>
</feature>
<accession>A0A0D2DVY3</accession>
<dbReference type="Proteomes" id="UP000053342">
    <property type="component" value="Unassembled WGS sequence"/>
</dbReference>
<organism evidence="2 3">
    <name type="scientific">Exophiala oligosperma</name>
    <dbReference type="NCBI Taxonomy" id="215243"/>
    <lineage>
        <taxon>Eukaryota</taxon>
        <taxon>Fungi</taxon>
        <taxon>Dikarya</taxon>
        <taxon>Ascomycota</taxon>
        <taxon>Pezizomycotina</taxon>
        <taxon>Eurotiomycetes</taxon>
        <taxon>Chaetothyriomycetidae</taxon>
        <taxon>Chaetothyriales</taxon>
        <taxon>Herpotrichiellaceae</taxon>
        <taxon>Exophiala</taxon>
    </lineage>
</organism>
<protein>
    <submittedName>
        <fullName evidence="2">Uncharacterized protein</fullName>
    </submittedName>
</protein>
<feature type="region of interest" description="Disordered" evidence="1">
    <location>
        <begin position="187"/>
        <end position="245"/>
    </location>
</feature>
<feature type="region of interest" description="Disordered" evidence="1">
    <location>
        <begin position="76"/>
        <end position="102"/>
    </location>
</feature>
<dbReference type="HOGENOM" id="CLU_029475_1_1_1"/>
<dbReference type="AlphaFoldDB" id="A0A0D2DVY3"/>
<sequence length="427" mass="46303">MCMWFKDSTYGLDRDILLPISYPDLDVIKPNGSACSRFGMANGLSILTAPVSSLTTSMCSRPTSPCSCAPSSAASASELSGYSLPPESITRRSTWDKREASGLRKSLPSIHEALGDIPMSLSNSLSLTSQQLSLSTPTTAASQSFPEGAELPDNTIPQHPGPEPGLRNVFLAPPKNDSMLVYKPSMRSTKPMSQRFDHREFPPPQPPPPAIRSSSLAFRSLSSHNDHPATSPQSFDAPKPPLPLPLVGAKPTSNGLLPHVPVPFCTDAKADLQQPAYPRVEDVHFGDSLSRHPDVFNAELGFNKISEASAATLDSARAWASRFHHGTNSGYLYEALPSLSEVDKVIRQSNQIFENLTHLRDLVVTQQISILEKQARQATEHHGLSKGERLRHGDAAIAAIVAKPLSGEEALMELARYAMPVVYNTRN</sequence>
<feature type="region of interest" description="Disordered" evidence="1">
    <location>
        <begin position="134"/>
        <end position="162"/>
    </location>
</feature>